<dbReference type="OrthoDB" id="792423at2"/>
<dbReference type="RefSeq" id="WP_146787573.1">
    <property type="nucleotide sequence ID" value="NZ_CP042434.1"/>
</dbReference>
<dbReference type="GO" id="GO:0019825">
    <property type="term" value="F:oxygen binding"/>
    <property type="evidence" value="ECO:0007669"/>
    <property type="project" value="InterPro"/>
</dbReference>
<dbReference type="Proteomes" id="UP000321291">
    <property type="component" value="Chromosome"/>
</dbReference>
<sequence>MKTSSKIGLILIPFTCILLCLSSCHNNDKDDMTVIPTTPLYDTLGWFIQGATGQVAGQGTKMIADPDNDGQKIQAGRLAIRTVVNKALGIIASDNRLAVYFPTLLAEVGDGNTTGLAHLLNSFTDFVQTAVSKQDVYKGPDMKTVHNHATFARFGSADHPTSNKQDFDVFVGDVAQAAQSLNVPASVIGQLGTLLYTTEGDIAYDAD</sequence>
<dbReference type="Gene3D" id="1.10.490.10">
    <property type="entry name" value="Globins"/>
    <property type="match status" value="1"/>
</dbReference>
<feature type="signal peptide" evidence="1">
    <location>
        <begin position="1"/>
        <end position="26"/>
    </location>
</feature>
<dbReference type="EMBL" id="CP042434">
    <property type="protein sequence ID" value="QEC74024.1"/>
    <property type="molecule type" value="Genomic_DNA"/>
</dbReference>
<keyword evidence="1" id="KW-0732">Signal</keyword>
<dbReference type="KEGG" id="agi:FSB73_22475"/>
<evidence type="ECO:0000256" key="1">
    <source>
        <dbReference type="SAM" id="SignalP"/>
    </source>
</evidence>
<protein>
    <recommendedName>
        <fullName evidence="4">Group 1 truncated hemoglobin</fullName>
    </recommendedName>
</protein>
<reference evidence="2 3" key="1">
    <citation type="journal article" date="2017" name="Int. J. Syst. Evol. Microbiol.">
        <title>Arachidicoccus ginsenosidivorans sp. nov., with ginsenoside-converting activity isolated from ginseng cultivating soil.</title>
        <authorList>
            <person name="Siddiqi M.Z."/>
            <person name="Aslam Z."/>
            <person name="Im W.T."/>
        </authorList>
    </citation>
    <scope>NUCLEOTIDE SEQUENCE [LARGE SCALE GENOMIC DNA]</scope>
    <source>
        <strain evidence="2 3">Gsoil 809</strain>
    </source>
</reference>
<proteinExistence type="predicted"/>
<keyword evidence="3" id="KW-1185">Reference proteome</keyword>
<organism evidence="2 3">
    <name type="scientific">Arachidicoccus ginsenosidivorans</name>
    <dbReference type="NCBI Taxonomy" id="496057"/>
    <lineage>
        <taxon>Bacteria</taxon>
        <taxon>Pseudomonadati</taxon>
        <taxon>Bacteroidota</taxon>
        <taxon>Chitinophagia</taxon>
        <taxon>Chitinophagales</taxon>
        <taxon>Chitinophagaceae</taxon>
        <taxon>Arachidicoccus</taxon>
    </lineage>
</organism>
<name>A0A5B8VQU3_9BACT</name>
<evidence type="ECO:0000313" key="2">
    <source>
        <dbReference type="EMBL" id="QEC74024.1"/>
    </source>
</evidence>
<gene>
    <name evidence="2" type="ORF">FSB73_22475</name>
</gene>
<feature type="chain" id="PRO_5022684892" description="Group 1 truncated hemoglobin" evidence="1">
    <location>
        <begin position="27"/>
        <end position="207"/>
    </location>
</feature>
<dbReference type="AlphaFoldDB" id="A0A5B8VQU3"/>
<evidence type="ECO:0000313" key="3">
    <source>
        <dbReference type="Proteomes" id="UP000321291"/>
    </source>
</evidence>
<accession>A0A5B8VQU3</accession>
<dbReference type="InterPro" id="IPR012292">
    <property type="entry name" value="Globin/Proto"/>
</dbReference>
<dbReference type="GO" id="GO:0020037">
    <property type="term" value="F:heme binding"/>
    <property type="evidence" value="ECO:0007669"/>
    <property type="project" value="InterPro"/>
</dbReference>
<evidence type="ECO:0008006" key="4">
    <source>
        <dbReference type="Google" id="ProtNLM"/>
    </source>
</evidence>